<keyword evidence="1" id="KW-0238">DNA-binding</keyword>
<dbReference type="PANTHER" id="PTHR47504">
    <property type="entry name" value="RIGHT ORIGIN-BINDING PROTEIN"/>
    <property type="match status" value="1"/>
</dbReference>
<proteinExistence type="predicted"/>
<feature type="domain" description="HTH araC/xylS-type" evidence="2">
    <location>
        <begin position="7"/>
        <end position="105"/>
    </location>
</feature>
<evidence type="ECO:0000313" key="3">
    <source>
        <dbReference type="EMBL" id="MBU5593347.1"/>
    </source>
</evidence>
<dbReference type="PROSITE" id="PS01124">
    <property type="entry name" value="HTH_ARAC_FAMILY_2"/>
    <property type="match status" value="1"/>
</dbReference>
<dbReference type="Pfam" id="PF12833">
    <property type="entry name" value="HTH_18"/>
    <property type="match status" value="1"/>
</dbReference>
<dbReference type="InterPro" id="IPR050959">
    <property type="entry name" value="MarA-like"/>
</dbReference>
<sequence length="367" mass="43203">MEKINVQDIIDYIEDNLNSEFSLTDIAKKVNYSPYYCSACFRKHIGTSIKNYTLKRRLQRAAEDLSLTELRVIDIAHQYCYSSQESFSRAFLAFYGISPYEYRKKQLPISKYNTKYISPYQNNEGAYDNMKDEIIYKIQEQVSEKTEAKILHILNGNCMMQDFEKNGRINEKFTYIPFNEAMCWGQADEEIFSTSFIEKRVKSLNTTMEDYKRIVLTPLEPLFKDKFHIIVLWFGDDMFCQINMLTVLAFLDQCNFDGDVLFCMALESTDEMLSDAYEISVENSLEKYKSIVCNNKMPSQKLLPVMYQAVSLYLNYRSKTSEINRYIMQNINKETDKLIVDLLKTFPQYGLGDLQYEMLINQLRLEQ</sequence>
<accession>A0ABS6F735</accession>
<comment type="caution">
    <text evidence="3">The sequence shown here is derived from an EMBL/GenBank/DDBJ whole genome shotgun (WGS) entry which is preliminary data.</text>
</comment>
<keyword evidence="4" id="KW-1185">Reference proteome</keyword>
<dbReference type="PANTHER" id="PTHR47504:SF6">
    <property type="entry name" value="ARAC-FAMILY TRANSCRIPTIONAL REGULATOR"/>
    <property type="match status" value="1"/>
</dbReference>
<evidence type="ECO:0000259" key="2">
    <source>
        <dbReference type="PROSITE" id="PS01124"/>
    </source>
</evidence>
<evidence type="ECO:0000256" key="1">
    <source>
        <dbReference type="ARBA" id="ARBA00023125"/>
    </source>
</evidence>
<dbReference type="InterPro" id="IPR018060">
    <property type="entry name" value="HTH_AraC"/>
</dbReference>
<evidence type="ECO:0000313" key="4">
    <source>
        <dbReference type="Proteomes" id="UP000736583"/>
    </source>
</evidence>
<dbReference type="RefSeq" id="WP_216458007.1">
    <property type="nucleotide sequence ID" value="NZ_JAHLQL010000008.1"/>
</dbReference>
<organism evidence="3 4">
    <name type="scientific">Clostridium simiarum</name>
    <dbReference type="NCBI Taxonomy" id="2841506"/>
    <lineage>
        <taxon>Bacteria</taxon>
        <taxon>Bacillati</taxon>
        <taxon>Bacillota</taxon>
        <taxon>Clostridia</taxon>
        <taxon>Eubacteriales</taxon>
        <taxon>Clostridiaceae</taxon>
        <taxon>Clostridium</taxon>
    </lineage>
</organism>
<dbReference type="SMART" id="SM00342">
    <property type="entry name" value="HTH_ARAC"/>
    <property type="match status" value="1"/>
</dbReference>
<dbReference type="Proteomes" id="UP000736583">
    <property type="component" value="Unassembled WGS sequence"/>
</dbReference>
<reference evidence="3 4" key="1">
    <citation type="submission" date="2021-06" db="EMBL/GenBank/DDBJ databases">
        <authorList>
            <person name="Sun Q."/>
            <person name="Li D."/>
        </authorList>
    </citation>
    <scope>NUCLEOTIDE SEQUENCE [LARGE SCALE GENOMIC DNA]</scope>
    <source>
        <strain evidence="3 4">MSJ-4</strain>
    </source>
</reference>
<dbReference type="EMBL" id="JAHLQL010000008">
    <property type="protein sequence ID" value="MBU5593347.1"/>
    <property type="molecule type" value="Genomic_DNA"/>
</dbReference>
<name>A0ABS6F735_9CLOT</name>
<protein>
    <submittedName>
        <fullName evidence="3">AraC family transcriptional regulator</fullName>
    </submittedName>
</protein>
<gene>
    <name evidence="3" type="ORF">KQI89_16475</name>
</gene>